<dbReference type="AlphaFoldDB" id="A0A8B6M1N5"/>
<sequence length="133" mass="15055">MSGNTQFTRLSRGVEVVRDRAVASVVWKAEKLDRIVMVRRSDGFMSTVEIPVEIRADLRSFDREAVARHARALSLAVLWALPDMEFACVERLGRAPLRDGASPAEFGAIRHFAPRMIGIDIGEFELVDRRRFN</sequence>
<proteinExistence type="predicted"/>
<dbReference type="EMBL" id="CABFMQ020000013">
    <property type="protein sequence ID" value="VTZ48756.1"/>
    <property type="molecule type" value="Genomic_DNA"/>
</dbReference>
<dbReference type="RefSeq" id="WP_174511245.1">
    <property type="nucleotide sequence ID" value="NZ_CABFMQ020000013.1"/>
</dbReference>
<organism evidence="1 2">
    <name type="scientific">Methylocella tundrae</name>
    <dbReference type="NCBI Taxonomy" id="227605"/>
    <lineage>
        <taxon>Bacteria</taxon>
        <taxon>Pseudomonadati</taxon>
        <taxon>Pseudomonadota</taxon>
        <taxon>Alphaproteobacteria</taxon>
        <taxon>Hyphomicrobiales</taxon>
        <taxon>Beijerinckiaceae</taxon>
        <taxon>Methylocella</taxon>
    </lineage>
</organism>
<comment type="caution">
    <text evidence="1">The sequence shown here is derived from an EMBL/GenBank/DDBJ whole genome shotgun (WGS) entry which is preliminary data.</text>
</comment>
<dbReference type="Proteomes" id="UP000485880">
    <property type="component" value="Unassembled WGS sequence"/>
</dbReference>
<accession>A0A8B6M1N5</accession>
<evidence type="ECO:0000313" key="1">
    <source>
        <dbReference type="EMBL" id="VTZ48756.1"/>
    </source>
</evidence>
<keyword evidence="2" id="KW-1185">Reference proteome</keyword>
<evidence type="ECO:0000313" key="2">
    <source>
        <dbReference type="Proteomes" id="UP000485880"/>
    </source>
</evidence>
<gene>
    <name evidence="1" type="ORF">MPC4_110056</name>
</gene>
<name>A0A8B6M1N5_METTU</name>
<protein>
    <submittedName>
        <fullName evidence="1">Uncharacterized protein</fullName>
    </submittedName>
</protein>
<reference evidence="1 2" key="1">
    <citation type="submission" date="2019-05" db="EMBL/GenBank/DDBJ databases">
        <authorList>
            <person name="Farhan Ul Haque M."/>
        </authorList>
    </citation>
    <scope>NUCLEOTIDE SEQUENCE [LARGE SCALE GENOMIC DNA]</scope>
    <source>
        <strain evidence="1">2</strain>
    </source>
</reference>